<organism evidence="5 6">
    <name type="scientific">Steccherinum ochraceum</name>
    <dbReference type="NCBI Taxonomy" id="92696"/>
    <lineage>
        <taxon>Eukaryota</taxon>
        <taxon>Fungi</taxon>
        <taxon>Dikarya</taxon>
        <taxon>Basidiomycota</taxon>
        <taxon>Agaricomycotina</taxon>
        <taxon>Agaricomycetes</taxon>
        <taxon>Polyporales</taxon>
        <taxon>Steccherinaceae</taxon>
        <taxon>Steccherinum</taxon>
    </lineage>
</organism>
<accession>A0A4R0RKG3</accession>
<keyword evidence="6" id="KW-1185">Reference proteome</keyword>
<dbReference type="GO" id="GO:0005739">
    <property type="term" value="C:mitochondrion"/>
    <property type="evidence" value="ECO:0007669"/>
    <property type="project" value="UniProtKB-SubCell"/>
</dbReference>
<name>A0A4R0RKG3_9APHY</name>
<dbReference type="AlphaFoldDB" id="A0A4R0RKG3"/>
<evidence type="ECO:0000313" key="5">
    <source>
        <dbReference type="EMBL" id="TCD69180.1"/>
    </source>
</evidence>
<sequence length="106" mass="11499">MLPTLARSSAQARKPLIHFLGKRQWAAHAEAPHPHPYAPAEIKQSFGEFSSKSRSSTTQAVSSSASKSKSGAQTFEEFWDAPQRLRPHDLQEAEIEAILSGGASNA</sequence>
<comment type="caution">
    <text evidence="5">The sequence shown here is derived from an EMBL/GenBank/DDBJ whole genome shotgun (WGS) entry which is preliminary data.</text>
</comment>
<dbReference type="Pfam" id="PF10937">
    <property type="entry name" value="Kgd4-YMR31"/>
    <property type="match status" value="1"/>
</dbReference>
<comment type="subcellular location">
    <subcellularLocation>
        <location evidence="1">Mitochondrion</location>
    </subcellularLocation>
</comment>
<evidence type="ECO:0000256" key="1">
    <source>
        <dbReference type="ARBA" id="ARBA00004173"/>
    </source>
</evidence>
<evidence type="ECO:0000313" key="6">
    <source>
        <dbReference type="Proteomes" id="UP000292702"/>
    </source>
</evidence>
<evidence type="ECO:0000256" key="3">
    <source>
        <dbReference type="ARBA" id="ARBA00043970"/>
    </source>
</evidence>
<keyword evidence="2" id="KW-0496">Mitochondrion</keyword>
<feature type="compositionally biased region" description="Low complexity" evidence="4">
    <location>
        <begin position="38"/>
        <end position="74"/>
    </location>
</feature>
<evidence type="ECO:0000256" key="2">
    <source>
        <dbReference type="ARBA" id="ARBA00023128"/>
    </source>
</evidence>
<feature type="region of interest" description="Disordered" evidence="4">
    <location>
        <begin position="27"/>
        <end position="91"/>
    </location>
</feature>
<protein>
    <submittedName>
        <fullName evidence="5">Uncharacterized protein</fullName>
    </submittedName>
</protein>
<evidence type="ECO:0000256" key="4">
    <source>
        <dbReference type="SAM" id="MobiDB-lite"/>
    </source>
</evidence>
<dbReference type="EMBL" id="RWJN01000047">
    <property type="protein sequence ID" value="TCD69180.1"/>
    <property type="molecule type" value="Genomic_DNA"/>
</dbReference>
<reference evidence="5 6" key="1">
    <citation type="submission" date="2018-11" db="EMBL/GenBank/DDBJ databases">
        <title>Genome assembly of Steccherinum ochraceum LE-BIN_3174, the white-rot fungus of the Steccherinaceae family (The Residual Polyporoid clade, Polyporales, Basidiomycota).</title>
        <authorList>
            <person name="Fedorova T.V."/>
            <person name="Glazunova O.A."/>
            <person name="Landesman E.O."/>
            <person name="Moiseenko K.V."/>
            <person name="Psurtseva N.V."/>
            <person name="Savinova O.S."/>
            <person name="Shakhova N.V."/>
            <person name="Tyazhelova T.V."/>
            <person name="Vasina D.V."/>
        </authorList>
    </citation>
    <scope>NUCLEOTIDE SEQUENCE [LARGE SCALE GENOMIC DNA]</scope>
    <source>
        <strain evidence="5 6">LE-BIN_3174</strain>
    </source>
</reference>
<dbReference type="OrthoDB" id="2116030at2759"/>
<comment type="similarity">
    <text evidence="3">Belongs to the alpha-ketoglutarate dehydrogenase component 4 family.</text>
</comment>
<proteinExistence type="inferred from homology"/>
<dbReference type="Proteomes" id="UP000292702">
    <property type="component" value="Unassembled WGS sequence"/>
</dbReference>
<gene>
    <name evidence="5" type="ORF">EIP91_008476</name>
</gene>
<dbReference type="GO" id="GO:0006103">
    <property type="term" value="P:2-oxoglutarate metabolic process"/>
    <property type="evidence" value="ECO:0007669"/>
    <property type="project" value="InterPro"/>
</dbReference>
<dbReference type="InterPro" id="IPR020373">
    <property type="entry name" value="Kgd4/YMR-31"/>
</dbReference>